<feature type="transmembrane region" description="Helical" evidence="1">
    <location>
        <begin position="53"/>
        <end position="75"/>
    </location>
</feature>
<accession>A0A9Q0KI17</accession>
<keyword evidence="1" id="KW-0472">Membrane</keyword>
<comment type="caution">
    <text evidence="2">The sequence shown here is derived from an EMBL/GenBank/DDBJ whole genome shotgun (WGS) entry which is preliminary data.</text>
</comment>
<dbReference type="OrthoDB" id="1937906at2759"/>
<reference evidence="2" key="1">
    <citation type="journal article" date="2023" name="Plant J.">
        <title>The genome of the king protea, Protea cynaroides.</title>
        <authorList>
            <person name="Chang J."/>
            <person name="Duong T.A."/>
            <person name="Schoeman C."/>
            <person name="Ma X."/>
            <person name="Roodt D."/>
            <person name="Barker N."/>
            <person name="Li Z."/>
            <person name="Van de Peer Y."/>
            <person name="Mizrachi E."/>
        </authorList>
    </citation>
    <scope>NUCLEOTIDE SEQUENCE</scope>
    <source>
        <tissue evidence="2">Young leaves</tissue>
    </source>
</reference>
<evidence type="ECO:0000313" key="2">
    <source>
        <dbReference type="EMBL" id="KAJ4970850.1"/>
    </source>
</evidence>
<dbReference type="EMBL" id="JAMYWD010000005">
    <property type="protein sequence ID" value="KAJ4970850.1"/>
    <property type="molecule type" value="Genomic_DNA"/>
</dbReference>
<dbReference type="AlphaFoldDB" id="A0A9Q0KI17"/>
<feature type="transmembrane region" description="Helical" evidence="1">
    <location>
        <begin position="25"/>
        <end position="47"/>
    </location>
</feature>
<gene>
    <name evidence="2" type="ORF">NE237_003949</name>
</gene>
<keyword evidence="1" id="KW-0812">Transmembrane</keyword>
<name>A0A9Q0KI17_9MAGN</name>
<dbReference type="Proteomes" id="UP001141806">
    <property type="component" value="Unassembled WGS sequence"/>
</dbReference>
<proteinExistence type="predicted"/>
<organism evidence="2 3">
    <name type="scientific">Protea cynaroides</name>
    <dbReference type="NCBI Taxonomy" id="273540"/>
    <lineage>
        <taxon>Eukaryota</taxon>
        <taxon>Viridiplantae</taxon>
        <taxon>Streptophyta</taxon>
        <taxon>Embryophyta</taxon>
        <taxon>Tracheophyta</taxon>
        <taxon>Spermatophyta</taxon>
        <taxon>Magnoliopsida</taxon>
        <taxon>Proteales</taxon>
        <taxon>Proteaceae</taxon>
        <taxon>Protea</taxon>
    </lineage>
</organism>
<keyword evidence="1" id="KW-1133">Transmembrane helix</keyword>
<sequence length="238" mass="26055">MSMVLHMDDIALALPSGRSRSDWPWVRGSILGHCIGTLVAISLAFWLKIGFGGLGYGLLSAQAACAISILFVVLMRTNWEAKAFRAKKLTSLELAVLLRVVMVNTTNTTDSTTTGGALSSTVDTITTMLYPVQMPLLHSNRFGMPLRPPMPPHHTLGSSLHIALQELAHKPNKQTVTFIPCAKTIADELAAPGCPLLPADFNIYIFRALRVEFKSYPHPCCLHRSALLFGTSWFLIEP</sequence>
<protein>
    <submittedName>
        <fullName evidence="2">Uncharacterized protein</fullName>
    </submittedName>
</protein>
<evidence type="ECO:0000313" key="3">
    <source>
        <dbReference type="Proteomes" id="UP001141806"/>
    </source>
</evidence>
<evidence type="ECO:0000256" key="1">
    <source>
        <dbReference type="SAM" id="Phobius"/>
    </source>
</evidence>
<keyword evidence="3" id="KW-1185">Reference proteome</keyword>